<feature type="transmembrane region" description="Helical" evidence="8">
    <location>
        <begin position="273"/>
        <end position="295"/>
    </location>
</feature>
<comment type="similarity">
    <text evidence="2">Belongs to the amino acid-polyamine-organocation (APC) superfamily. Spore germination protein (SGP) (TC 2.A.3.9) family.</text>
</comment>
<feature type="transmembrane region" description="Helical" evidence="8">
    <location>
        <begin position="19"/>
        <end position="37"/>
    </location>
</feature>
<dbReference type="GO" id="GO:0016020">
    <property type="term" value="C:membrane"/>
    <property type="evidence" value="ECO:0007669"/>
    <property type="project" value="UniProtKB-SubCell"/>
</dbReference>
<keyword evidence="3" id="KW-0813">Transport</keyword>
<reference evidence="9 10" key="1">
    <citation type="submission" date="2017-06" db="EMBL/GenBank/DDBJ databases">
        <title>Draft genome sequence of anaerobic fermentative bacterium Anaeromicrobium sediminis DY2726D isolated from West Pacific Ocean sediments.</title>
        <authorList>
            <person name="Zeng X."/>
        </authorList>
    </citation>
    <scope>NUCLEOTIDE SEQUENCE [LARGE SCALE GENOMIC DNA]</scope>
    <source>
        <strain evidence="9 10">DY2726D</strain>
    </source>
</reference>
<evidence type="ECO:0000256" key="3">
    <source>
        <dbReference type="ARBA" id="ARBA00022448"/>
    </source>
</evidence>
<dbReference type="OrthoDB" id="1675410at2"/>
<dbReference type="InterPro" id="IPR004761">
    <property type="entry name" value="Spore_GerAB"/>
</dbReference>
<dbReference type="AlphaFoldDB" id="A0A267MQU5"/>
<dbReference type="EMBL" id="NIBG01000001">
    <property type="protein sequence ID" value="PAB61285.1"/>
    <property type="molecule type" value="Genomic_DNA"/>
</dbReference>
<evidence type="ECO:0000256" key="7">
    <source>
        <dbReference type="ARBA" id="ARBA00023136"/>
    </source>
</evidence>
<protein>
    <submittedName>
        <fullName evidence="9">Uncharacterized protein</fullName>
    </submittedName>
</protein>
<evidence type="ECO:0000313" key="9">
    <source>
        <dbReference type="EMBL" id="PAB61285.1"/>
    </source>
</evidence>
<dbReference type="PANTHER" id="PTHR34975">
    <property type="entry name" value="SPORE GERMINATION PROTEIN A2"/>
    <property type="match status" value="1"/>
</dbReference>
<comment type="subcellular location">
    <subcellularLocation>
        <location evidence="1">Membrane</location>
        <topology evidence="1">Multi-pass membrane protein</topology>
    </subcellularLocation>
</comment>
<feature type="transmembrane region" description="Helical" evidence="8">
    <location>
        <begin position="307"/>
        <end position="323"/>
    </location>
</feature>
<feature type="transmembrane region" description="Helical" evidence="8">
    <location>
        <begin position="84"/>
        <end position="102"/>
    </location>
</feature>
<dbReference type="Pfam" id="PF03845">
    <property type="entry name" value="Spore_permease"/>
    <property type="match status" value="1"/>
</dbReference>
<evidence type="ECO:0000256" key="8">
    <source>
        <dbReference type="SAM" id="Phobius"/>
    </source>
</evidence>
<name>A0A267MQU5_9FIRM</name>
<feature type="transmembrane region" description="Helical" evidence="8">
    <location>
        <begin position="190"/>
        <end position="208"/>
    </location>
</feature>
<comment type="caution">
    <text evidence="9">The sequence shown here is derived from an EMBL/GenBank/DDBJ whole genome shotgun (WGS) entry which is preliminary data.</text>
</comment>
<evidence type="ECO:0000256" key="4">
    <source>
        <dbReference type="ARBA" id="ARBA00022544"/>
    </source>
</evidence>
<keyword evidence="6 8" id="KW-1133">Transmembrane helix</keyword>
<accession>A0A267MQU5</accession>
<gene>
    <name evidence="9" type="ORF">CCE28_02315</name>
</gene>
<keyword evidence="7 8" id="KW-0472">Membrane</keyword>
<evidence type="ECO:0000256" key="5">
    <source>
        <dbReference type="ARBA" id="ARBA00022692"/>
    </source>
</evidence>
<dbReference type="GO" id="GO:0009847">
    <property type="term" value="P:spore germination"/>
    <property type="evidence" value="ECO:0007669"/>
    <property type="project" value="InterPro"/>
</dbReference>
<evidence type="ECO:0000256" key="6">
    <source>
        <dbReference type="ARBA" id="ARBA00022989"/>
    </source>
</evidence>
<feature type="transmembrane region" description="Helical" evidence="8">
    <location>
        <begin position="150"/>
        <end position="170"/>
    </location>
</feature>
<dbReference type="Proteomes" id="UP000216024">
    <property type="component" value="Unassembled WGS sequence"/>
</dbReference>
<feature type="transmembrane region" description="Helical" evidence="8">
    <location>
        <begin position="43"/>
        <end position="64"/>
    </location>
</feature>
<feature type="transmembrane region" description="Helical" evidence="8">
    <location>
        <begin position="343"/>
        <end position="361"/>
    </location>
</feature>
<dbReference type="NCBIfam" id="TIGR00912">
    <property type="entry name" value="2A0309"/>
    <property type="match status" value="1"/>
</dbReference>
<sequence>MTSEEQIVNKEVISDKQGIAMIILFLSGSTSIFVTGLDAKKDLWIAIILAIFMVLPMIILFARLHYIFPGKDLFDIFEICFGKLIGKIMMIIFTWYTFYWAADVLNNYGFFIRTVSLTKTPKIIYIIILGILCAWGTKAGIEVLGKWAELFLIIFIISICAIVSMLIPNMNFHNIEPILYDGVRPVFKGAYSVFTQPFVQTVAFTMTFTNLKRKKSSYKVYIVGLFLGAILTFMISVTNILVIGINEATNAYYPSYVTATRINIRDFIQRLEVIIAIIFTLGGFIKISILLLCTCKGMTKIFGCKDYGFIIIPITLLIVNLAYFQYDSVQHYFQFNTEIWADYFLPFQVILPVIIWIAAEIKKKLGKV</sequence>
<feature type="transmembrane region" description="Helical" evidence="8">
    <location>
        <begin position="122"/>
        <end position="141"/>
    </location>
</feature>
<proteinExistence type="inferred from homology"/>
<evidence type="ECO:0000256" key="1">
    <source>
        <dbReference type="ARBA" id="ARBA00004141"/>
    </source>
</evidence>
<evidence type="ECO:0000256" key="2">
    <source>
        <dbReference type="ARBA" id="ARBA00007998"/>
    </source>
</evidence>
<dbReference type="PANTHER" id="PTHR34975:SF2">
    <property type="entry name" value="SPORE GERMINATION PROTEIN A2"/>
    <property type="match status" value="1"/>
</dbReference>
<organism evidence="9 10">
    <name type="scientific">Anaeromicrobium sediminis</name>
    <dbReference type="NCBI Taxonomy" id="1478221"/>
    <lineage>
        <taxon>Bacteria</taxon>
        <taxon>Bacillati</taxon>
        <taxon>Bacillota</taxon>
        <taxon>Clostridia</taxon>
        <taxon>Peptostreptococcales</taxon>
        <taxon>Thermotaleaceae</taxon>
        <taxon>Anaeromicrobium</taxon>
    </lineage>
</organism>
<evidence type="ECO:0000313" key="10">
    <source>
        <dbReference type="Proteomes" id="UP000216024"/>
    </source>
</evidence>
<keyword evidence="10" id="KW-1185">Reference proteome</keyword>
<feature type="transmembrane region" description="Helical" evidence="8">
    <location>
        <begin position="220"/>
        <end position="245"/>
    </location>
</feature>
<keyword evidence="5 8" id="KW-0812">Transmembrane</keyword>
<keyword evidence="4" id="KW-0309">Germination</keyword>